<dbReference type="AlphaFoldDB" id="A0A8X6S3F2"/>
<comment type="caution">
    <text evidence="1">The sequence shown here is derived from an EMBL/GenBank/DDBJ whole genome shotgun (WGS) entry which is preliminary data.</text>
</comment>
<proteinExistence type="predicted"/>
<gene>
    <name evidence="1" type="ORF">TNCV_258461</name>
</gene>
<evidence type="ECO:0000313" key="1">
    <source>
        <dbReference type="EMBL" id="GFX99807.1"/>
    </source>
</evidence>
<protein>
    <submittedName>
        <fullName evidence="1">Uncharacterized protein</fullName>
    </submittedName>
</protein>
<keyword evidence="2" id="KW-1185">Reference proteome</keyword>
<reference evidence="1" key="1">
    <citation type="submission" date="2020-08" db="EMBL/GenBank/DDBJ databases">
        <title>Multicomponent nature underlies the extraordinary mechanical properties of spider dragline silk.</title>
        <authorList>
            <person name="Kono N."/>
            <person name="Nakamura H."/>
            <person name="Mori M."/>
            <person name="Yoshida Y."/>
            <person name="Ohtoshi R."/>
            <person name="Malay A.D."/>
            <person name="Moran D.A.P."/>
            <person name="Tomita M."/>
            <person name="Numata K."/>
            <person name="Arakawa K."/>
        </authorList>
    </citation>
    <scope>NUCLEOTIDE SEQUENCE</scope>
</reference>
<dbReference type="Proteomes" id="UP000887159">
    <property type="component" value="Unassembled WGS sequence"/>
</dbReference>
<sequence length="84" mass="9473">MTVGNLTEGRCLIERELQILESIDSNEEQIFSNKTRNQKIITKVRENFESRGSPVAKVTDSWSACHEFEPCATEDQPCRGADAL</sequence>
<dbReference type="EMBL" id="BMAU01021215">
    <property type="protein sequence ID" value="GFX99807.1"/>
    <property type="molecule type" value="Genomic_DNA"/>
</dbReference>
<name>A0A8X6S3F2_TRICX</name>
<organism evidence="1 2">
    <name type="scientific">Trichonephila clavipes</name>
    <name type="common">Golden silk orbweaver</name>
    <name type="synonym">Nephila clavipes</name>
    <dbReference type="NCBI Taxonomy" id="2585209"/>
    <lineage>
        <taxon>Eukaryota</taxon>
        <taxon>Metazoa</taxon>
        <taxon>Ecdysozoa</taxon>
        <taxon>Arthropoda</taxon>
        <taxon>Chelicerata</taxon>
        <taxon>Arachnida</taxon>
        <taxon>Araneae</taxon>
        <taxon>Araneomorphae</taxon>
        <taxon>Entelegynae</taxon>
        <taxon>Araneoidea</taxon>
        <taxon>Nephilidae</taxon>
        <taxon>Trichonephila</taxon>
    </lineage>
</organism>
<evidence type="ECO:0000313" key="2">
    <source>
        <dbReference type="Proteomes" id="UP000887159"/>
    </source>
</evidence>
<accession>A0A8X6S3F2</accession>